<keyword evidence="2" id="KW-1185">Reference proteome</keyword>
<dbReference type="Proteomes" id="UP000321570">
    <property type="component" value="Unassembled WGS sequence"/>
</dbReference>
<evidence type="ECO:0000313" key="2">
    <source>
        <dbReference type="Proteomes" id="UP000321570"/>
    </source>
</evidence>
<proteinExistence type="predicted"/>
<evidence type="ECO:0000313" key="1">
    <source>
        <dbReference type="EMBL" id="VUZ56307.1"/>
    </source>
</evidence>
<organism evidence="1 2">
    <name type="scientific">Hymenolepis diminuta</name>
    <name type="common">Rat tapeworm</name>
    <dbReference type="NCBI Taxonomy" id="6216"/>
    <lineage>
        <taxon>Eukaryota</taxon>
        <taxon>Metazoa</taxon>
        <taxon>Spiralia</taxon>
        <taxon>Lophotrochozoa</taxon>
        <taxon>Platyhelminthes</taxon>
        <taxon>Cestoda</taxon>
        <taxon>Eucestoda</taxon>
        <taxon>Cyclophyllidea</taxon>
        <taxon>Hymenolepididae</taxon>
        <taxon>Hymenolepis</taxon>
    </lineage>
</organism>
<sequence>MRYLQKEDLEIETLANAAWVILSDIESSSTSSNHCHKLLFQGAKFMCRLAKMNTCPGFILNPSSSVSFPKKEVLGASGWPTWVLLFIGQPTEKILLTSYNDKIPEKYRSIMAVKSFIIKITEEALKMVRVEIRG</sequence>
<gene>
    <name evidence="1" type="ORF">WMSIL1_LOCUS13963</name>
</gene>
<name>A0A564Z9X2_HYMDI</name>
<reference evidence="1 2" key="1">
    <citation type="submission" date="2019-07" db="EMBL/GenBank/DDBJ databases">
        <authorList>
            <person name="Jastrzebski P J."/>
            <person name="Paukszto L."/>
            <person name="Jastrzebski P J."/>
        </authorList>
    </citation>
    <scope>NUCLEOTIDE SEQUENCE [LARGE SCALE GENOMIC DNA]</scope>
    <source>
        <strain evidence="1 2">WMS-il1</strain>
    </source>
</reference>
<accession>A0A564Z9X2</accession>
<protein>
    <submittedName>
        <fullName evidence="1">Uncharacterized protein</fullName>
    </submittedName>
</protein>
<dbReference type="EMBL" id="CABIJS010000701">
    <property type="protein sequence ID" value="VUZ56307.1"/>
    <property type="molecule type" value="Genomic_DNA"/>
</dbReference>
<dbReference type="AlphaFoldDB" id="A0A564Z9X2"/>